<evidence type="ECO:0000256" key="1">
    <source>
        <dbReference type="SAM" id="SignalP"/>
    </source>
</evidence>
<evidence type="ECO:0000313" key="4">
    <source>
        <dbReference type="Proteomes" id="UP000600214"/>
    </source>
</evidence>
<name>A0ABQ1YE27_9BACT</name>
<gene>
    <name evidence="3" type="ORF">GCM10007423_03300</name>
</gene>
<dbReference type="Pfam" id="PF18935">
    <property type="entry name" value="DUF5683"/>
    <property type="match status" value="1"/>
</dbReference>
<dbReference type="RefSeq" id="WP_188928038.1">
    <property type="nucleotide sequence ID" value="NZ_BMIA01000001.1"/>
</dbReference>
<feature type="signal peptide" evidence="1">
    <location>
        <begin position="1"/>
        <end position="24"/>
    </location>
</feature>
<comment type="caution">
    <text evidence="3">The sequence shown here is derived from an EMBL/GenBank/DDBJ whole genome shotgun (WGS) entry which is preliminary data.</text>
</comment>
<accession>A0ABQ1YE27</accession>
<feature type="domain" description="DUF5683" evidence="2">
    <location>
        <begin position="49"/>
        <end position="215"/>
    </location>
</feature>
<feature type="chain" id="PRO_5046652834" description="DUF5683 domain-containing protein" evidence="1">
    <location>
        <begin position="25"/>
        <end position="216"/>
    </location>
</feature>
<keyword evidence="4" id="KW-1185">Reference proteome</keyword>
<reference evidence="4" key="1">
    <citation type="journal article" date="2019" name="Int. J. Syst. Evol. Microbiol.">
        <title>The Global Catalogue of Microorganisms (GCM) 10K type strain sequencing project: providing services to taxonomists for standard genome sequencing and annotation.</title>
        <authorList>
            <consortium name="The Broad Institute Genomics Platform"/>
            <consortium name="The Broad Institute Genome Sequencing Center for Infectious Disease"/>
            <person name="Wu L."/>
            <person name="Ma J."/>
        </authorList>
    </citation>
    <scope>NUCLEOTIDE SEQUENCE [LARGE SCALE GENOMIC DNA]</scope>
    <source>
        <strain evidence="4">CGMCC 1.15288</strain>
    </source>
</reference>
<evidence type="ECO:0000313" key="3">
    <source>
        <dbReference type="EMBL" id="GGH21862.1"/>
    </source>
</evidence>
<keyword evidence="1" id="KW-0732">Signal</keyword>
<evidence type="ECO:0000259" key="2">
    <source>
        <dbReference type="Pfam" id="PF18935"/>
    </source>
</evidence>
<dbReference type="InterPro" id="IPR043738">
    <property type="entry name" value="DUF5683"/>
</dbReference>
<dbReference type="Proteomes" id="UP000600214">
    <property type="component" value="Unassembled WGS sequence"/>
</dbReference>
<proteinExistence type="predicted"/>
<dbReference type="EMBL" id="BMIA01000001">
    <property type="protein sequence ID" value="GGH21862.1"/>
    <property type="molecule type" value="Genomic_DNA"/>
</dbReference>
<protein>
    <recommendedName>
        <fullName evidence="2">DUF5683 domain-containing protein</fullName>
    </recommendedName>
</protein>
<sequence length="216" mass="23852">MKTIHRQLASLAMYIALASTPAVSAPIFGNQALVTRDTASKLTKSDRVVNPKKATIMAIIPGLGQIYNRELWKAPIVYASLGGSIFAYHLNSIKYHDFLKAYLSFYDMGTGNFGQGIDHDTPKPVIVRNTFNTKATLASLTVDQIARRKNVWRRYRNISVLAIGIIYGLSIIEANVAAHLKTFDISDDISVRISPSPLKFTSATFTPGVQVVFNFK</sequence>
<organism evidence="3 4">
    <name type="scientific">Dyadobacter endophyticus</name>
    <dbReference type="NCBI Taxonomy" id="1749036"/>
    <lineage>
        <taxon>Bacteria</taxon>
        <taxon>Pseudomonadati</taxon>
        <taxon>Bacteroidota</taxon>
        <taxon>Cytophagia</taxon>
        <taxon>Cytophagales</taxon>
        <taxon>Spirosomataceae</taxon>
        <taxon>Dyadobacter</taxon>
    </lineage>
</organism>